<keyword evidence="2" id="KW-1185">Reference proteome</keyword>
<dbReference type="Proteomes" id="UP000296049">
    <property type="component" value="Unassembled WGS sequence"/>
</dbReference>
<organism evidence="1 2">
    <name type="scientific">Anas platyrhynchos</name>
    <name type="common">Mallard</name>
    <name type="synonym">Anas boschas</name>
    <dbReference type="NCBI Taxonomy" id="8839"/>
    <lineage>
        <taxon>Eukaryota</taxon>
        <taxon>Metazoa</taxon>
        <taxon>Chordata</taxon>
        <taxon>Craniata</taxon>
        <taxon>Vertebrata</taxon>
        <taxon>Euteleostomi</taxon>
        <taxon>Archelosauria</taxon>
        <taxon>Archosauria</taxon>
        <taxon>Dinosauria</taxon>
        <taxon>Saurischia</taxon>
        <taxon>Theropoda</taxon>
        <taxon>Coelurosauria</taxon>
        <taxon>Aves</taxon>
        <taxon>Neognathae</taxon>
        <taxon>Galloanserae</taxon>
        <taxon>Anseriformes</taxon>
        <taxon>Anatidae</taxon>
        <taxon>Anatinae</taxon>
        <taxon>Anas</taxon>
    </lineage>
</organism>
<dbReference type="AlphaFoldDB" id="R0LD41"/>
<evidence type="ECO:0000313" key="2">
    <source>
        <dbReference type="Proteomes" id="UP000296049"/>
    </source>
</evidence>
<name>R0LD41_ANAPL</name>
<gene>
    <name evidence="1" type="ORF">Anapl_05260</name>
</gene>
<reference evidence="2" key="1">
    <citation type="journal article" date="2013" name="Nat. Genet.">
        <title>The duck genome and transcriptome provide insight into an avian influenza virus reservoir species.</title>
        <authorList>
            <person name="Huang Y."/>
            <person name="Li Y."/>
            <person name="Burt D.W."/>
            <person name="Chen H."/>
            <person name="Zhang Y."/>
            <person name="Qian W."/>
            <person name="Kim H."/>
            <person name="Gan S."/>
            <person name="Zhao Y."/>
            <person name="Li J."/>
            <person name="Yi K."/>
            <person name="Feng H."/>
            <person name="Zhu P."/>
            <person name="Li B."/>
            <person name="Liu Q."/>
            <person name="Fairley S."/>
            <person name="Magor K.E."/>
            <person name="Du Z."/>
            <person name="Hu X."/>
            <person name="Goodman L."/>
            <person name="Tafer H."/>
            <person name="Vignal A."/>
            <person name="Lee T."/>
            <person name="Kim K.W."/>
            <person name="Sheng Z."/>
            <person name="An Y."/>
            <person name="Searle S."/>
            <person name="Herrero J."/>
            <person name="Groenen M.A."/>
            <person name="Crooijmans R.P."/>
            <person name="Faraut T."/>
            <person name="Cai Q."/>
            <person name="Webster R.G."/>
            <person name="Aldridge J.R."/>
            <person name="Warren W.C."/>
            <person name="Bartschat S."/>
            <person name="Kehr S."/>
            <person name="Marz M."/>
            <person name="Stadler P.F."/>
            <person name="Smith J."/>
            <person name="Kraus R.H."/>
            <person name="Zhao Y."/>
            <person name="Ren L."/>
            <person name="Fei J."/>
            <person name="Morisson M."/>
            <person name="Kaiser P."/>
            <person name="Griffin D.K."/>
            <person name="Rao M."/>
            <person name="Pitel F."/>
            <person name="Wang J."/>
            <person name="Li N."/>
        </authorList>
    </citation>
    <scope>NUCLEOTIDE SEQUENCE [LARGE SCALE GENOMIC DNA]</scope>
</reference>
<evidence type="ECO:0000313" key="1">
    <source>
        <dbReference type="EMBL" id="EOA98217.1"/>
    </source>
</evidence>
<accession>R0LD41</accession>
<sequence>MPCLRAALPRLAGGRSGAATGTPTPDAIHKLSWDDKLVNPSDGLVAVTWVKCAMYLRERWGTVKLGCECGAQVAHKSVPVRCRVTAVHTRSCLLASLSALQLLTSHLYPNALLSSTELGAIQRWLNVMDEILVLLKTTAVDCKSLGLQARSFIWSGLKCHSRLLQYATSLAPWEGEKLLECLVLLIARTRLGTPKVVCSQRLIVEKGWGRDSKKDECEQKVNCWMSVCYIAYGCRGAD</sequence>
<protein>
    <submittedName>
        <fullName evidence="1">Uncharacterized protein</fullName>
    </submittedName>
</protein>
<proteinExistence type="predicted"/>
<dbReference type="EMBL" id="KB743532">
    <property type="protein sequence ID" value="EOA98217.1"/>
    <property type="molecule type" value="Genomic_DNA"/>
</dbReference>